<dbReference type="OrthoDB" id="9797825at2"/>
<evidence type="ECO:0000256" key="1">
    <source>
        <dbReference type="ARBA" id="ARBA00008231"/>
    </source>
</evidence>
<dbReference type="Proteomes" id="UP000294547">
    <property type="component" value="Unassembled WGS sequence"/>
</dbReference>
<dbReference type="Pfam" id="PF07542">
    <property type="entry name" value="ATP12"/>
    <property type="match status" value="1"/>
</dbReference>
<dbReference type="Gene3D" id="1.10.3580.10">
    <property type="entry name" value="ATP12 ATPase"/>
    <property type="match status" value="1"/>
</dbReference>
<evidence type="ECO:0000313" key="5">
    <source>
        <dbReference type="EMBL" id="TDP83390.1"/>
    </source>
</evidence>
<dbReference type="InterPro" id="IPR023335">
    <property type="entry name" value="ATP12_ortho_dom_sf"/>
</dbReference>
<dbReference type="Gene3D" id="3.30.2180.10">
    <property type="entry name" value="ATP12-like"/>
    <property type="match status" value="1"/>
</dbReference>
<dbReference type="EMBL" id="SNXY01000009">
    <property type="protein sequence ID" value="TDP83390.1"/>
    <property type="molecule type" value="Genomic_DNA"/>
</dbReference>
<accession>A0A4R6RB97</accession>
<evidence type="ECO:0000256" key="3">
    <source>
        <dbReference type="ARBA" id="ARBA00023186"/>
    </source>
</evidence>
<dbReference type="PANTHER" id="PTHR21013:SF10">
    <property type="entry name" value="ATP SYNTHASE MITOCHONDRIAL F1 COMPLEX ASSEMBLY FACTOR 2"/>
    <property type="match status" value="1"/>
</dbReference>
<evidence type="ECO:0000256" key="2">
    <source>
        <dbReference type="ARBA" id="ARBA00022946"/>
    </source>
</evidence>
<organism evidence="5 6">
    <name type="scientific">Oharaeibacter diazotrophicus</name>
    <dbReference type="NCBI Taxonomy" id="1920512"/>
    <lineage>
        <taxon>Bacteria</taxon>
        <taxon>Pseudomonadati</taxon>
        <taxon>Pseudomonadota</taxon>
        <taxon>Alphaproteobacteria</taxon>
        <taxon>Hyphomicrobiales</taxon>
        <taxon>Pleomorphomonadaceae</taxon>
        <taxon>Oharaeibacter</taxon>
    </lineage>
</organism>
<dbReference type="PANTHER" id="PTHR21013">
    <property type="entry name" value="ATP SYNTHASE MITOCHONDRIAL F1 COMPLEX ASSEMBLY FACTOR 2/ATP12 PROTEIN, MITOCHONDRIAL PRECURSOR"/>
    <property type="match status" value="1"/>
</dbReference>
<feature type="region of interest" description="Disordered" evidence="4">
    <location>
        <begin position="1"/>
        <end position="26"/>
    </location>
</feature>
<proteinExistence type="inferred from homology"/>
<reference evidence="5 6" key="1">
    <citation type="submission" date="2019-03" db="EMBL/GenBank/DDBJ databases">
        <title>Genomic Encyclopedia of Type Strains, Phase IV (KMG-IV): sequencing the most valuable type-strain genomes for metagenomic binning, comparative biology and taxonomic classification.</title>
        <authorList>
            <person name="Goeker M."/>
        </authorList>
    </citation>
    <scope>NUCLEOTIDE SEQUENCE [LARGE SCALE GENOMIC DNA]</scope>
    <source>
        <strain evidence="5 6">DSM 102969</strain>
    </source>
</reference>
<evidence type="ECO:0000313" key="6">
    <source>
        <dbReference type="Proteomes" id="UP000294547"/>
    </source>
</evidence>
<sequence>MRDILTDAAAEGARVEDPAETARRHARQSLPKRFYAEAGVAEAEGGFAVVLDGKPVRTPARNALVVPRRGVAEALAAEWGAQGEFVDPATMPATRLANSAIDGVAVETAAVADETAHYAGSDLLLYRAEAPERLAARQAAAWDPVVAWAEERFGVRFRLVAGVMPVEQDGAVVRAVRDAMPEDPFVLAGLNTATSLTGSVLLAFAVLDGRLGADDAWAAAHVDEDWNAELWGEDEEAARRRAYRRAEMDAAVLLMRG</sequence>
<feature type="compositionally biased region" description="Basic and acidic residues" evidence="4">
    <location>
        <begin position="13"/>
        <end position="23"/>
    </location>
</feature>
<dbReference type="SUPFAM" id="SSF160909">
    <property type="entry name" value="ATP12-like"/>
    <property type="match status" value="1"/>
</dbReference>
<dbReference type="InterPro" id="IPR042272">
    <property type="entry name" value="ATP12_ATP_synth-F1-assembly_N"/>
</dbReference>
<keyword evidence="2" id="KW-0809">Transit peptide</keyword>
<evidence type="ECO:0000256" key="4">
    <source>
        <dbReference type="SAM" id="MobiDB-lite"/>
    </source>
</evidence>
<dbReference type="RefSeq" id="WP_126538304.1">
    <property type="nucleotide sequence ID" value="NZ_BSPM01000009.1"/>
</dbReference>
<name>A0A4R6RB97_9HYPH</name>
<comment type="similarity">
    <text evidence="1">Belongs to the ATP12 family.</text>
</comment>
<dbReference type="GO" id="GO:0043461">
    <property type="term" value="P:proton-transporting ATP synthase complex assembly"/>
    <property type="evidence" value="ECO:0007669"/>
    <property type="project" value="InterPro"/>
</dbReference>
<keyword evidence="6" id="KW-1185">Reference proteome</keyword>
<protein>
    <submittedName>
        <fullName evidence="5">Chaperone required for assembly of F1-ATPase</fullName>
    </submittedName>
</protein>
<keyword evidence="3" id="KW-0143">Chaperone</keyword>
<comment type="caution">
    <text evidence="5">The sequence shown here is derived from an EMBL/GenBank/DDBJ whole genome shotgun (WGS) entry which is preliminary data.</text>
</comment>
<gene>
    <name evidence="5" type="ORF">EDD54_3352</name>
</gene>
<dbReference type="AlphaFoldDB" id="A0A4R6RB97"/>
<dbReference type="InterPro" id="IPR011419">
    <property type="entry name" value="ATP12_ATP_synth-F1-assembly"/>
</dbReference>